<accession>A0A059BXD2</accession>
<name>A0A059BXD2_EUCGR</name>
<protein>
    <recommendedName>
        <fullName evidence="6">SGTA homodimerisation domain-containing protein</fullName>
    </recommendedName>
</protein>
<dbReference type="Gene3D" id="1.25.40.10">
    <property type="entry name" value="Tetratricopeptide repeat domain"/>
    <property type="match status" value="1"/>
</dbReference>
<dbReference type="InterPro" id="IPR047150">
    <property type="entry name" value="SGT"/>
</dbReference>
<dbReference type="GO" id="GO:0016020">
    <property type="term" value="C:membrane"/>
    <property type="evidence" value="ECO:0000318"/>
    <property type="project" value="GO_Central"/>
</dbReference>
<dbReference type="FunCoup" id="A0A059BXD2">
    <property type="interactions" value="655"/>
</dbReference>
<evidence type="ECO:0000256" key="4">
    <source>
        <dbReference type="PROSITE-ProRule" id="PRU00339"/>
    </source>
</evidence>
<evidence type="ECO:0000313" key="7">
    <source>
        <dbReference type="EMBL" id="KCW70606.1"/>
    </source>
</evidence>
<dbReference type="Pfam" id="PF16546">
    <property type="entry name" value="SGTA_dimer"/>
    <property type="match status" value="1"/>
</dbReference>
<dbReference type="InParanoid" id="A0A059BXD2"/>
<dbReference type="InterPro" id="IPR019734">
    <property type="entry name" value="TPR_rpt"/>
</dbReference>
<reference evidence="7" key="1">
    <citation type="submission" date="2013-07" db="EMBL/GenBank/DDBJ databases">
        <title>The genome of Eucalyptus grandis.</title>
        <authorList>
            <person name="Schmutz J."/>
            <person name="Hayes R."/>
            <person name="Myburg A."/>
            <person name="Tuskan G."/>
            <person name="Grattapaglia D."/>
            <person name="Rokhsar D.S."/>
        </authorList>
    </citation>
    <scope>NUCLEOTIDE SEQUENCE</scope>
    <source>
        <tissue evidence="7">Leaf extractions</tissue>
    </source>
</reference>
<evidence type="ECO:0000256" key="2">
    <source>
        <dbReference type="ARBA" id="ARBA00022737"/>
    </source>
</evidence>
<dbReference type="GO" id="GO:0060090">
    <property type="term" value="F:molecular adaptor activity"/>
    <property type="evidence" value="ECO:0000318"/>
    <property type="project" value="GO_Central"/>
</dbReference>
<dbReference type="Gene3D" id="1.20.5.420">
    <property type="entry name" value="Immunoglobulin FC, subunit C"/>
    <property type="match status" value="1"/>
</dbReference>
<feature type="region of interest" description="Disordered" evidence="5">
    <location>
        <begin position="413"/>
        <end position="438"/>
    </location>
</feature>
<dbReference type="STRING" id="71139.A0A059BXD2"/>
<keyword evidence="2" id="KW-0677">Repeat</keyword>
<organism evidence="7">
    <name type="scientific">Eucalyptus grandis</name>
    <name type="common">Flooded gum</name>
    <dbReference type="NCBI Taxonomy" id="71139"/>
    <lineage>
        <taxon>Eukaryota</taxon>
        <taxon>Viridiplantae</taxon>
        <taxon>Streptophyta</taxon>
        <taxon>Embryophyta</taxon>
        <taxon>Tracheophyta</taxon>
        <taxon>Spermatophyta</taxon>
        <taxon>Magnoliopsida</taxon>
        <taxon>eudicotyledons</taxon>
        <taxon>Gunneridae</taxon>
        <taxon>Pentapetalae</taxon>
        <taxon>rosids</taxon>
        <taxon>malvids</taxon>
        <taxon>Myrtales</taxon>
        <taxon>Myrtaceae</taxon>
        <taxon>Myrtoideae</taxon>
        <taxon>Eucalypteae</taxon>
        <taxon>Eucalyptus</taxon>
    </lineage>
</organism>
<dbReference type="AlphaFoldDB" id="A0A059BXD2"/>
<comment type="similarity">
    <text evidence="1">Belongs to the SGT family.</text>
</comment>
<dbReference type="InterPro" id="IPR011990">
    <property type="entry name" value="TPR-like_helical_dom_sf"/>
</dbReference>
<evidence type="ECO:0000256" key="3">
    <source>
        <dbReference type="ARBA" id="ARBA00022803"/>
    </source>
</evidence>
<dbReference type="InterPro" id="IPR032374">
    <property type="entry name" value="SGTA_dimer"/>
</dbReference>
<dbReference type="PROSITE" id="PS50005">
    <property type="entry name" value="TPR"/>
    <property type="match status" value="1"/>
</dbReference>
<feature type="compositionally biased region" description="Polar residues" evidence="5">
    <location>
        <begin position="80"/>
        <end position="113"/>
    </location>
</feature>
<evidence type="ECO:0000259" key="6">
    <source>
        <dbReference type="Pfam" id="PF16546"/>
    </source>
</evidence>
<dbReference type="GO" id="GO:0006620">
    <property type="term" value="P:post-translational protein targeting to endoplasmic reticulum membrane"/>
    <property type="evidence" value="ECO:0000318"/>
    <property type="project" value="GO_Central"/>
</dbReference>
<evidence type="ECO:0000256" key="1">
    <source>
        <dbReference type="ARBA" id="ARBA00008175"/>
    </source>
</evidence>
<dbReference type="Gramene" id="KCW70606">
    <property type="protein sequence ID" value="KCW70606"/>
    <property type="gene ID" value="EUGRSUZ_F03788"/>
</dbReference>
<dbReference type="GO" id="GO:0072380">
    <property type="term" value="C:TRC complex"/>
    <property type="evidence" value="ECO:0000318"/>
    <property type="project" value="GO_Central"/>
</dbReference>
<dbReference type="EMBL" id="KK198758">
    <property type="protein sequence ID" value="KCW70606.1"/>
    <property type="molecule type" value="Genomic_DNA"/>
</dbReference>
<dbReference type="Pfam" id="PF00515">
    <property type="entry name" value="TPR_1"/>
    <property type="match status" value="1"/>
</dbReference>
<dbReference type="PANTHER" id="PTHR45831">
    <property type="entry name" value="LD24721P"/>
    <property type="match status" value="1"/>
</dbReference>
<feature type="region of interest" description="Disordered" evidence="5">
    <location>
        <begin position="464"/>
        <end position="484"/>
    </location>
</feature>
<dbReference type="eggNOG" id="KOG0553">
    <property type="taxonomic scope" value="Eukaryota"/>
</dbReference>
<feature type="region of interest" description="Disordered" evidence="5">
    <location>
        <begin position="77"/>
        <end position="123"/>
    </location>
</feature>
<keyword evidence="3 4" id="KW-0802">TPR repeat</keyword>
<dbReference type="SMART" id="SM00028">
    <property type="entry name" value="TPR"/>
    <property type="match status" value="3"/>
</dbReference>
<dbReference type="PANTHER" id="PTHR45831:SF2">
    <property type="entry name" value="LD24721P"/>
    <property type="match status" value="1"/>
</dbReference>
<feature type="compositionally biased region" description="Low complexity" evidence="5">
    <location>
        <begin position="328"/>
        <end position="338"/>
    </location>
</feature>
<feature type="region of interest" description="Disordered" evidence="5">
    <location>
        <begin position="366"/>
        <end position="391"/>
    </location>
</feature>
<dbReference type="SUPFAM" id="SSF48452">
    <property type="entry name" value="TPR-like"/>
    <property type="match status" value="1"/>
</dbReference>
<dbReference type="FunFam" id="1.25.40.10:FF:000330">
    <property type="entry name" value="Tetratricopeptide repeat (TPR)-like superfamily protein"/>
    <property type="match status" value="1"/>
</dbReference>
<dbReference type="KEGG" id="egr:104450506"/>
<sequence>MGGRLKTDDPTSRRIVRAFLDFLSAVEPTPGVNVEGLEVARECLTEAFKVDLSSSDDDQIRPDLLVEMFKSLHSSEHQHSNSYLQSGRTPENVPRSSIAQTSSGSNILKSSASKDGLQEGEHHVLTESSKDELFGQFFAALEKVHFFKRTPDGNDDMGQLDKVTRLFHNAINEMEGSRCQQYNKTSLAETLKSQGNKAMQSKLYADAIELYTCAIALRENNAVYYSNRAAGYTQIGKYDDAIKDCHKSLEIDPNYSKAYSRLGTAYFALGKYADSIDKGFKKVLQLDPNNEFVKENIRVAEQKLEELRWRERNQRDASSSNHTREESSSQSTSGSRSHPTPPPFTSFPFDPSTIPANFANMFMNMAGNESNSQSSSGSESRAAPPPFGSFPLDPNAIPVNLSNMFSNWGSTAYQGQEQHSQGEGSGDPELTGPEIRIGGNINLNVGENMPEDISGALRSVMEMFTGTASRENAQDGADGRSAPS</sequence>
<feature type="repeat" description="TPR" evidence="4">
    <location>
        <begin position="222"/>
        <end position="255"/>
    </location>
</feature>
<feature type="domain" description="SGTA homodimerisation" evidence="6">
    <location>
        <begin position="12"/>
        <end position="70"/>
    </location>
</feature>
<proteinExistence type="inferred from homology"/>
<feature type="region of interest" description="Disordered" evidence="5">
    <location>
        <begin position="310"/>
        <end position="350"/>
    </location>
</feature>
<feature type="compositionally biased region" description="Low complexity" evidence="5">
    <location>
        <begin position="366"/>
        <end position="380"/>
    </location>
</feature>
<dbReference type="OMA" id="PFTMPFD"/>
<gene>
    <name evidence="7" type="ORF">EUGRSUZ_F03788</name>
</gene>
<dbReference type="OrthoDB" id="2423701at2759"/>
<evidence type="ECO:0000256" key="5">
    <source>
        <dbReference type="SAM" id="MobiDB-lite"/>
    </source>
</evidence>